<sequence>GSIPILEPGVLILTKMKRSAQYIGSTRPQSVSKYNSDVRDIVHLLHWLRTNEKKVDFIGYDAASPQRLYDAVRKMRSHWRTTGQSTNVQLLDDALEANDKAIIVGN</sequence>
<gene>
    <name evidence="1" type="ORF">NECHADRAFT_55614</name>
</gene>
<dbReference type="OrthoDB" id="10066232at2759"/>
<dbReference type="KEGG" id="nhe:NECHADRAFT_55614"/>
<dbReference type="EMBL" id="GG698963">
    <property type="protein sequence ID" value="EEU34538.1"/>
    <property type="molecule type" value="Genomic_DNA"/>
</dbReference>
<dbReference type="eggNOG" id="ENOG502SE44">
    <property type="taxonomic scope" value="Eukaryota"/>
</dbReference>
<keyword evidence="2" id="KW-1185">Reference proteome</keyword>
<dbReference type="HOGENOM" id="CLU_2229549_0_0_1"/>
<organism evidence="1 2">
    <name type="scientific">Fusarium vanettenii (strain ATCC MYA-4622 / CBS 123669 / FGSC 9596 / NRRL 45880 / 77-13-4)</name>
    <name type="common">Fusarium solani subsp. pisi</name>
    <dbReference type="NCBI Taxonomy" id="660122"/>
    <lineage>
        <taxon>Eukaryota</taxon>
        <taxon>Fungi</taxon>
        <taxon>Dikarya</taxon>
        <taxon>Ascomycota</taxon>
        <taxon>Pezizomycotina</taxon>
        <taxon>Sordariomycetes</taxon>
        <taxon>Hypocreomycetidae</taxon>
        <taxon>Hypocreales</taxon>
        <taxon>Nectriaceae</taxon>
        <taxon>Fusarium</taxon>
        <taxon>Fusarium solani species complex</taxon>
        <taxon>Fusarium vanettenii</taxon>
    </lineage>
</organism>
<name>C7ZN75_FUSV7</name>
<dbReference type="InParanoid" id="C7ZN75"/>
<evidence type="ECO:0000313" key="1">
    <source>
        <dbReference type="EMBL" id="EEU34538.1"/>
    </source>
</evidence>
<dbReference type="AlphaFoldDB" id="C7ZN75"/>
<reference evidence="1 2" key="1">
    <citation type="journal article" date="2009" name="PLoS Genet.">
        <title>The genome of Nectria haematococca: contribution of supernumerary chromosomes to gene expansion.</title>
        <authorList>
            <person name="Coleman J.J."/>
            <person name="Rounsley S.D."/>
            <person name="Rodriguez-Carres M."/>
            <person name="Kuo A."/>
            <person name="Wasmann C.C."/>
            <person name="Grimwood J."/>
            <person name="Schmutz J."/>
            <person name="Taga M."/>
            <person name="White G.J."/>
            <person name="Zhou S."/>
            <person name="Schwartz D.C."/>
            <person name="Freitag M."/>
            <person name="Ma L.J."/>
            <person name="Danchin E.G."/>
            <person name="Henrissat B."/>
            <person name="Coutinho P.M."/>
            <person name="Nelson D.R."/>
            <person name="Straney D."/>
            <person name="Napoli C.A."/>
            <person name="Barker B.M."/>
            <person name="Gribskov M."/>
            <person name="Rep M."/>
            <person name="Kroken S."/>
            <person name="Molnar I."/>
            <person name="Rensing C."/>
            <person name="Kennell J.C."/>
            <person name="Zamora J."/>
            <person name="Farman M.L."/>
            <person name="Selker E.U."/>
            <person name="Salamov A."/>
            <person name="Shapiro H."/>
            <person name="Pangilinan J."/>
            <person name="Lindquist E."/>
            <person name="Lamers C."/>
            <person name="Grigoriev I.V."/>
            <person name="Geiser D.M."/>
            <person name="Covert S.F."/>
            <person name="Temporini E."/>
            <person name="Vanetten H.D."/>
        </authorList>
    </citation>
    <scope>NUCLEOTIDE SEQUENCE [LARGE SCALE GENOMIC DNA]</scope>
    <source>
        <strain evidence="2">ATCC MYA-4622 / CBS 123669 / FGSC 9596 / NRRL 45880 / 77-13-4</strain>
    </source>
</reference>
<protein>
    <submittedName>
        <fullName evidence="1">Uncharacterized protein</fullName>
    </submittedName>
</protein>
<evidence type="ECO:0000313" key="2">
    <source>
        <dbReference type="Proteomes" id="UP000005206"/>
    </source>
</evidence>
<dbReference type="GeneID" id="9678073"/>
<accession>C7ZN75</accession>
<dbReference type="RefSeq" id="XP_003040251.1">
    <property type="nucleotide sequence ID" value="XM_003040205.1"/>
</dbReference>
<dbReference type="VEuPathDB" id="FungiDB:NECHADRAFT_55614"/>
<feature type="non-terminal residue" evidence="1">
    <location>
        <position position="1"/>
    </location>
</feature>
<dbReference type="STRING" id="660122.C7ZN75"/>
<proteinExistence type="predicted"/>
<dbReference type="Proteomes" id="UP000005206">
    <property type="component" value="Chromosome 17"/>
</dbReference>
<dbReference type="OMA" id="FINYDAA"/>